<dbReference type="OrthoDB" id="5560285at2"/>
<dbReference type="GO" id="GO:0003677">
    <property type="term" value="F:DNA binding"/>
    <property type="evidence" value="ECO:0007669"/>
    <property type="project" value="InterPro"/>
</dbReference>
<dbReference type="SUPFAM" id="SSF46894">
    <property type="entry name" value="C-terminal effector domain of the bipartite response regulators"/>
    <property type="match status" value="1"/>
</dbReference>
<dbReference type="GO" id="GO:0006355">
    <property type="term" value="P:regulation of DNA-templated transcription"/>
    <property type="evidence" value="ECO:0007669"/>
    <property type="project" value="InterPro"/>
</dbReference>
<dbReference type="InterPro" id="IPR036388">
    <property type="entry name" value="WH-like_DNA-bd_sf"/>
</dbReference>
<dbReference type="Gene3D" id="3.30.450.20">
    <property type="entry name" value="PAS domain"/>
    <property type="match status" value="1"/>
</dbReference>
<proteinExistence type="predicted"/>
<dbReference type="RefSeq" id="WP_153248334.1">
    <property type="nucleotide sequence ID" value="NZ_CP044205.1"/>
</dbReference>
<dbReference type="SMART" id="SM00421">
    <property type="entry name" value="HTH_LUXR"/>
    <property type="match status" value="1"/>
</dbReference>
<organism evidence="3 4">
    <name type="scientific">Candidatus Methylospira mobilis</name>
    <dbReference type="NCBI Taxonomy" id="1808979"/>
    <lineage>
        <taxon>Bacteria</taxon>
        <taxon>Pseudomonadati</taxon>
        <taxon>Pseudomonadota</taxon>
        <taxon>Gammaproteobacteria</taxon>
        <taxon>Methylococcales</taxon>
        <taxon>Methylococcaceae</taxon>
        <taxon>Candidatus Methylospira</taxon>
    </lineage>
</organism>
<dbReference type="Proteomes" id="UP000325755">
    <property type="component" value="Chromosome"/>
</dbReference>
<feature type="domain" description="HTH luxR-type" evidence="2">
    <location>
        <begin position="272"/>
        <end position="329"/>
    </location>
</feature>
<sequence>MKESDLLQFIEKIYGEEETPVYWSEFLEQLDPKCYQKLIPHLHRACNLYIKRVEAQTLRDCSLETLNALPMGAILLNQNGKVLFYNRAAESILERNDGFSLDAKGSGSIAAGSVRETKALQKLIRDSIKTRPGQGEAKAVDSSPHGGAMGSPYPADKGQDPDGCAQNKVPSELVSNMTAKLSFTPRPEQVKEYGFRHSLPERRGKKLKSTVLGQGMGTVMKLTRSGSEHPLWIHITPLPSGQLSFYEIPCAVLFICDPENNTRLSSTVLANLYGLSLAEAQIARGLAMGSTVDSIAKEHRRSVNTIRVQLKQAFRKTNTHSQTDLVRLILSGPAMQC</sequence>
<name>A0A5Q0BEQ9_9GAMM</name>
<evidence type="ECO:0000313" key="4">
    <source>
        <dbReference type="Proteomes" id="UP000325755"/>
    </source>
</evidence>
<dbReference type="Pfam" id="PF00196">
    <property type="entry name" value="GerE"/>
    <property type="match status" value="1"/>
</dbReference>
<gene>
    <name evidence="3" type="ORF">F6R98_06710</name>
</gene>
<evidence type="ECO:0000259" key="2">
    <source>
        <dbReference type="SMART" id="SM00421"/>
    </source>
</evidence>
<dbReference type="InterPro" id="IPR000792">
    <property type="entry name" value="Tscrpt_reg_LuxR_C"/>
</dbReference>
<evidence type="ECO:0000313" key="3">
    <source>
        <dbReference type="EMBL" id="QFY42355.1"/>
    </source>
</evidence>
<reference evidence="3 4" key="1">
    <citation type="submission" date="2019-09" db="EMBL/GenBank/DDBJ databases">
        <title>Ecophysiology of the spiral-shaped methanotroph Methylospira mobilis as revealed by the complete genome sequence.</title>
        <authorList>
            <person name="Oshkin I.Y."/>
            <person name="Dedysh S.N."/>
            <person name="Miroshnikov K."/>
            <person name="Danilova O.V."/>
            <person name="Hakobyan A."/>
            <person name="Liesack W."/>
        </authorList>
    </citation>
    <scope>NUCLEOTIDE SEQUENCE [LARGE SCALE GENOMIC DNA]</scope>
    <source>
        <strain evidence="3 4">Shm1</strain>
    </source>
</reference>
<dbReference type="Gene3D" id="1.10.10.10">
    <property type="entry name" value="Winged helix-like DNA-binding domain superfamily/Winged helix DNA-binding domain"/>
    <property type="match status" value="1"/>
</dbReference>
<feature type="region of interest" description="Disordered" evidence="1">
    <location>
        <begin position="126"/>
        <end position="168"/>
    </location>
</feature>
<evidence type="ECO:0000256" key="1">
    <source>
        <dbReference type="SAM" id="MobiDB-lite"/>
    </source>
</evidence>
<keyword evidence="4" id="KW-1185">Reference proteome</keyword>
<accession>A0A5Q0BEQ9</accession>
<dbReference type="EMBL" id="CP044205">
    <property type="protein sequence ID" value="QFY42355.1"/>
    <property type="molecule type" value="Genomic_DNA"/>
</dbReference>
<dbReference type="AlphaFoldDB" id="A0A5Q0BEQ9"/>
<protein>
    <recommendedName>
        <fullName evidence="2">HTH luxR-type domain-containing protein</fullName>
    </recommendedName>
</protein>
<dbReference type="KEGG" id="mmob:F6R98_06710"/>
<dbReference type="InterPro" id="IPR016032">
    <property type="entry name" value="Sig_transdc_resp-reg_C-effctor"/>
</dbReference>
<dbReference type="InParanoid" id="A0A5Q0BEQ9"/>